<dbReference type="EC" id="3.1.3.48" evidence="2"/>
<feature type="domain" description="Tyrosine-protein phosphatase" evidence="7">
    <location>
        <begin position="438"/>
        <end position="693"/>
    </location>
</feature>
<reference evidence="9 10" key="1">
    <citation type="journal article" date="2017" name="Nat. Ecol. Evol.">
        <title>Scallop genome provides insights into evolution of bilaterian karyotype and development.</title>
        <authorList>
            <person name="Wang S."/>
            <person name="Zhang J."/>
            <person name="Jiao W."/>
            <person name="Li J."/>
            <person name="Xun X."/>
            <person name="Sun Y."/>
            <person name="Guo X."/>
            <person name="Huan P."/>
            <person name="Dong B."/>
            <person name="Zhang L."/>
            <person name="Hu X."/>
            <person name="Sun X."/>
            <person name="Wang J."/>
            <person name="Zhao C."/>
            <person name="Wang Y."/>
            <person name="Wang D."/>
            <person name="Huang X."/>
            <person name="Wang R."/>
            <person name="Lv J."/>
            <person name="Li Y."/>
            <person name="Zhang Z."/>
            <person name="Liu B."/>
            <person name="Lu W."/>
            <person name="Hui Y."/>
            <person name="Liang J."/>
            <person name="Zhou Z."/>
            <person name="Hou R."/>
            <person name="Li X."/>
            <person name="Liu Y."/>
            <person name="Li H."/>
            <person name="Ning X."/>
            <person name="Lin Y."/>
            <person name="Zhao L."/>
            <person name="Xing Q."/>
            <person name="Dou J."/>
            <person name="Li Y."/>
            <person name="Mao J."/>
            <person name="Guo H."/>
            <person name="Dou H."/>
            <person name="Li T."/>
            <person name="Mu C."/>
            <person name="Jiang W."/>
            <person name="Fu Q."/>
            <person name="Fu X."/>
            <person name="Miao Y."/>
            <person name="Liu J."/>
            <person name="Yu Q."/>
            <person name="Li R."/>
            <person name="Liao H."/>
            <person name="Li X."/>
            <person name="Kong Y."/>
            <person name="Jiang Z."/>
            <person name="Chourrout D."/>
            <person name="Li R."/>
            <person name="Bao Z."/>
        </authorList>
    </citation>
    <scope>NUCLEOTIDE SEQUENCE [LARGE SCALE GENOMIC DNA]</scope>
    <source>
        <strain evidence="9 10">PY_sf001</strain>
    </source>
</reference>
<feature type="transmembrane region" description="Helical" evidence="6">
    <location>
        <begin position="32"/>
        <end position="54"/>
    </location>
</feature>
<keyword evidence="3" id="KW-0378">Hydrolase</keyword>
<name>A0A210PNT5_MIZYE</name>
<dbReference type="EMBL" id="NEDP02005572">
    <property type="protein sequence ID" value="OWF38114.1"/>
    <property type="molecule type" value="Genomic_DNA"/>
</dbReference>
<dbReference type="FunFam" id="3.90.190.10:FF:000102">
    <property type="entry name" value="Receptor-type tyrosine-protein phosphatase"/>
    <property type="match status" value="1"/>
</dbReference>
<dbReference type="InterPro" id="IPR000242">
    <property type="entry name" value="PTP_cat"/>
</dbReference>
<protein>
    <recommendedName>
        <fullName evidence="2">protein-tyrosine-phosphatase</fullName>
        <ecNumber evidence="2">3.1.3.48</ecNumber>
    </recommendedName>
</protein>
<dbReference type="SUPFAM" id="SSF52799">
    <property type="entry name" value="(Phosphotyrosine protein) phosphatases II"/>
    <property type="match status" value="2"/>
</dbReference>
<dbReference type="PRINTS" id="PR00700">
    <property type="entry name" value="PRTYPHPHTASE"/>
</dbReference>
<dbReference type="OrthoDB" id="5981934at2759"/>
<feature type="domain" description="Tyrosine specific protein phosphatases" evidence="8">
    <location>
        <begin position="327"/>
        <end position="398"/>
    </location>
</feature>
<dbReference type="Gene3D" id="3.90.190.10">
    <property type="entry name" value="Protein tyrosine phosphatase superfamily"/>
    <property type="match status" value="2"/>
</dbReference>
<evidence type="ECO:0000256" key="1">
    <source>
        <dbReference type="ARBA" id="ARBA00009580"/>
    </source>
</evidence>
<dbReference type="PANTHER" id="PTHR19134">
    <property type="entry name" value="RECEPTOR-TYPE TYROSINE-PROTEIN PHOSPHATASE"/>
    <property type="match status" value="1"/>
</dbReference>
<proteinExistence type="inferred from homology"/>
<evidence type="ECO:0000313" key="9">
    <source>
        <dbReference type="EMBL" id="OWF38114.1"/>
    </source>
</evidence>
<comment type="catalytic activity">
    <reaction evidence="5">
        <text>O-phospho-L-tyrosyl-[protein] + H2O = L-tyrosyl-[protein] + phosphate</text>
        <dbReference type="Rhea" id="RHEA:10684"/>
        <dbReference type="Rhea" id="RHEA-COMP:10136"/>
        <dbReference type="Rhea" id="RHEA-COMP:20101"/>
        <dbReference type="ChEBI" id="CHEBI:15377"/>
        <dbReference type="ChEBI" id="CHEBI:43474"/>
        <dbReference type="ChEBI" id="CHEBI:46858"/>
        <dbReference type="ChEBI" id="CHEBI:61978"/>
        <dbReference type="EC" id="3.1.3.48"/>
    </reaction>
</comment>
<dbReference type="InterPro" id="IPR000387">
    <property type="entry name" value="Tyr_Pase_dom"/>
</dbReference>
<keyword evidence="9" id="KW-0675">Receptor</keyword>
<organism evidence="9 10">
    <name type="scientific">Mizuhopecten yessoensis</name>
    <name type="common">Japanese scallop</name>
    <name type="synonym">Patinopecten yessoensis</name>
    <dbReference type="NCBI Taxonomy" id="6573"/>
    <lineage>
        <taxon>Eukaryota</taxon>
        <taxon>Metazoa</taxon>
        <taxon>Spiralia</taxon>
        <taxon>Lophotrochozoa</taxon>
        <taxon>Mollusca</taxon>
        <taxon>Bivalvia</taxon>
        <taxon>Autobranchia</taxon>
        <taxon>Pteriomorphia</taxon>
        <taxon>Pectinida</taxon>
        <taxon>Pectinoidea</taxon>
        <taxon>Pectinidae</taxon>
        <taxon>Mizuhopecten</taxon>
    </lineage>
</organism>
<comment type="caution">
    <text evidence="9">The sequence shown here is derived from an EMBL/GenBank/DDBJ whole genome shotgun (WGS) entry which is preliminary data.</text>
</comment>
<keyword evidence="6" id="KW-1133">Transmembrane helix</keyword>
<dbReference type="CDD" id="cd00047">
    <property type="entry name" value="PTPc"/>
    <property type="match status" value="1"/>
</dbReference>
<dbReference type="GO" id="GO:0004725">
    <property type="term" value="F:protein tyrosine phosphatase activity"/>
    <property type="evidence" value="ECO:0007669"/>
    <property type="project" value="UniProtKB-EC"/>
</dbReference>
<evidence type="ECO:0000256" key="4">
    <source>
        <dbReference type="ARBA" id="ARBA00022912"/>
    </source>
</evidence>
<evidence type="ECO:0000256" key="3">
    <source>
        <dbReference type="ARBA" id="ARBA00022801"/>
    </source>
</evidence>
<dbReference type="Proteomes" id="UP000242188">
    <property type="component" value="Unassembled WGS sequence"/>
</dbReference>
<keyword evidence="6" id="KW-0472">Membrane</keyword>
<comment type="similarity">
    <text evidence="1">Belongs to the protein-tyrosine phosphatase family.</text>
</comment>
<accession>A0A210PNT5</accession>
<keyword evidence="6" id="KW-0812">Transmembrane</keyword>
<evidence type="ECO:0000256" key="6">
    <source>
        <dbReference type="SAM" id="Phobius"/>
    </source>
</evidence>
<feature type="domain" description="Tyrosine specific protein phosphatases" evidence="8">
    <location>
        <begin position="609"/>
        <end position="684"/>
    </location>
</feature>
<gene>
    <name evidence="9" type="ORF">KP79_PYT08858</name>
</gene>
<dbReference type="PROSITE" id="PS00383">
    <property type="entry name" value="TYR_PHOSPHATASE_1"/>
    <property type="match status" value="1"/>
</dbReference>
<evidence type="ECO:0000313" key="10">
    <source>
        <dbReference type="Proteomes" id="UP000242188"/>
    </source>
</evidence>
<dbReference type="PROSITE" id="PS50056">
    <property type="entry name" value="TYR_PHOSPHATASE_2"/>
    <property type="match status" value="2"/>
</dbReference>
<evidence type="ECO:0000259" key="8">
    <source>
        <dbReference type="PROSITE" id="PS50056"/>
    </source>
</evidence>
<dbReference type="STRING" id="6573.A0A210PNT5"/>
<dbReference type="InterPro" id="IPR016130">
    <property type="entry name" value="Tyr_Pase_AS"/>
</dbReference>
<dbReference type="SMART" id="SM00404">
    <property type="entry name" value="PTPc_motif"/>
    <property type="match status" value="2"/>
</dbReference>
<dbReference type="InterPro" id="IPR029021">
    <property type="entry name" value="Prot-tyrosine_phosphatase-like"/>
</dbReference>
<sequence length="702" mass="80062">MDSGVCETDCYSGFEGPTCESASEDPVGPGPIAGAVGGAFVLIIIIAIVLFVIIRRRRLDSSRQRSSANIARKEIAESHIYINSISAIREMSDEDPEEPSQNSCNVYVNTEEVVKDGNTSDVVYCNSGDLGVAVSDLKSLVKSKMQNKAKAFKDEYASLPSGALHEHATGLLSENKPKNRFKATYPYDHSRVKLDTLAEDPNSDYINANYIDSMTQTAEYIATQGPRPGTIDDFWLMIWQQHSGKIVMLTNLVEGAKPKCSKYWPDEEEPLSTPHFNIVLDRKRVYASYVIQDLTITEKKTKSERQIHHFHFTTWPDHGTPDLTEIVVFHRRVKQYASFLTGKVVVHCSAGIGRTGTFIALDALVKYGRDHGRVDVMGYIRTMRKDRMNMVQTSDQYIAIHHMLIEAFDMPDTLIPKMRYHTTLASLSNGAPTHQTKIRKEYQLTQTLKPAYTQEDFEGALLEENRNKNYTISVLAVDKFRAYLKSQSKERTDYINAVVVPSYTSRTGYIVTQTPLEETVVDLLTMMKDNYFETIVIIENDFINWMPPVDEVKTFGEFTLLLDRKSTYIENLDLLEVTLEHRTDDFLHKICVFHLSGWDNQSSDVPEQSSLLQLLELVNGRRKSDKSIPTLVMCRDGYSQSGMFCCISNAREQLKMDEEVDVFQITRQLLVRRPEFIINFEQYQCVYRMIKEYLDSTALYMN</sequence>
<dbReference type="PANTHER" id="PTHR19134:SF562">
    <property type="entry name" value="PROTEIN-TYROSINE-PHOSPHATASE"/>
    <property type="match status" value="1"/>
</dbReference>
<keyword evidence="10" id="KW-1185">Reference proteome</keyword>
<dbReference type="InterPro" id="IPR050348">
    <property type="entry name" value="Protein-Tyr_Phosphatase"/>
</dbReference>
<dbReference type="InterPro" id="IPR003595">
    <property type="entry name" value="Tyr_Pase_cat"/>
</dbReference>
<dbReference type="AlphaFoldDB" id="A0A210PNT5"/>
<dbReference type="Pfam" id="PF00102">
    <property type="entry name" value="Y_phosphatase"/>
    <property type="match status" value="2"/>
</dbReference>
<dbReference type="PROSITE" id="PS50055">
    <property type="entry name" value="TYR_PHOSPHATASE_PTP"/>
    <property type="match status" value="2"/>
</dbReference>
<evidence type="ECO:0000259" key="7">
    <source>
        <dbReference type="PROSITE" id="PS50055"/>
    </source>
</evidence>
<keyword evidence="4" id="KW-0904">Protein phosphatase</keyword>
<evidence type="ECO:0000256" key="2">
    <source>
        <dbReference type="ARBA" id="ARBA00013064"/>
    </source>
</evidence>
<feature type="domain" description="Tyrosine-protein phosphatase" evidence="7">
    <location>
        <begin position="152"/>
        <end position="407"/>
    </location>
</feature>
<evidence type="ECO:0000256" key="5">
    <source>
        <dbReference type="ARBA" id="ARBA00051722"/>
    </source>
</evidence>
<dbReference type="SMART" id="SM00194">
    <property type="entry name" value="PTPc"/>
    <property type="match status" value="2"/>
</dbReference>